<feature type="domain" description="UBP-type" evidence="1">
    <location>
        <begin position="27"/>
        <end position="118"/>
    </location>
</feature>
<dbReference type="InterPro" id="IPR013083">
    <property type="entry name" value="Znf_RING/FYVE/PHD"/>
</dbReference>
<accession>D0L4I8</accession>
<dbReference type="GO" id="GO:0008270">
    <property type="term" value="F:zinc ion binding"/>
    <property type="evidence" value="ECO:0007669"/>
    <property type="project" value="InterPro"/>
</dbReference>
<dbReference type="KEGG" id="gbr:Gbro_4046"/>
<evidence type="ECO:0000313" key="2">
    <source>
        <dbReference type="EMBL" id="ACY23213.1"/>
    </source>
</evidence>
<name>D0L4I8_GORB4</name>
<proteinExistence type="predicted"/>
<evidence type="ECO:0000313" key="3">
    <source>
        <dbReference type="Proteomes" id="UP000001219"/>
    </source>
</evidence>
<dbReference type="Pfam" id="PF02148">
    <property type="entry name" value="zf-UBP"/>
    <property type="match status" value="1"/>
</dbReference>
<keyword evidence="3" id="KW-1185">Reference proteome</keyword>
<dbReference type="Proteomes" id="UP000001219">
    <property type="component" value="Chromosome"/>
</dbReference>
<reference evidence="2 3" key="2">
    <citation type="journal article" date="2010" name="Stand. Genomic Sci.">
        <title>Complete genome sequence of Gordonia bronchialis type strain (3410).</title>
        <authorList>
            <person name="Ivanova N."/>
            <person name="Sikorski J."/>
            <person name="Jando M."/>
            <person name="Lapidus A."/>
            <person name="Nolan M."/>
            <person name="Lucas S."/>
            <person name="Del Rio T.G."/>
            <person name="Tice H."/>
            <person name="Copeland A."/>
            <person name="Cheng J.F."/>
            <person name="Chen F."/>
            <person name="Bruce D."/>
            <person name="Goodwin L."/>
            <person name="Pitluck S."/>
            <person name="Mavromatis K."/>
            <person name="Ovchinnikova G."/>
            <person name="Pati A."/>
            <person name="Chen A."/>
            <person name="Palaniappan K."/>
            <person name="Land M."/>
            <person name="Hauser L."/>
            <person name="Chang Y.J."/>
            <person name="Jeffries C.D."/>
            <person name="Chain P."/>
            <person name="Saunders E."/>
            <person name="Han C."/>
            <person name="Detter J.C."/>
            <person name="Brettin T."/>
            <person name="Rohde M."/>
            <person name="Goker M."/>
            <person name="Bristow J."/>
            <person name="Eisen J.A."/>
            <person name="Markowitz V."/>
            <person name="Hugenholtz P."/>
            <person name="Klenk H.P."/>
            <person name="Kyrpides N.C."/>
        </authorList>
    </citation>
    <scope>NUCLEOTIDE SEQUENCE [LARGE SCALE GENOMIC DNA]</scope>
    <source>
        <strain evidence="3">ATCC 25592 / DSM 43247 / BCRC 13721 / JCM 3198 / KCTC 3076 / NBRC 16047 / NCTC 10667</strain>
    </source>
</reference>
<dbReference type="SUPFAM" id="SSF57850">
    <property type="entry name" value="RING/U-box"/>
    <property type="match status" value="1"/>
</dbReference>
<sequence>MVAMKIFRRERASASDRAASSGTTPTARCAELGEIGIDPAGDPQPRSGDARACEGCVELGEHHWAHLRMCLTCGHVGCCDSSPRRHATAHFQQTGHPVMRSAEPGEVWRWCYRHEVMG</sequence>
<dbReference type="eggNOG" id="COG5207">
    <property type="taxonomic scope" value="Bacteria"/>
</dbReference>
<dbReference type="Gene3D" id="3.30.40.10">
    <property type="entry name" value="Zinc/RING finger domain, C3HC4 (zinc finger)"/>
    <property type="match status" value="1"/>
</dbReference>
<protein>
    <recommendedName>
        <fullName evidence="1">UBP-type domain-containing protein</fullName>
    </recommendedName>
</protein>
<reference evidence="3" key="1">
    <citation type="submission" date="2009-10" db="EMBL/GenBank/DDBJ databases">
        <title>The complete chromosome of Gordonia bronchialis DSM 43247.</title>
        <authorList>
            <consortium name="US DOE Joint Genome Institute (JGI-PGF)"/>
            <person name="Lucas S."/>
            <person name="Copeland A."/>
            <person name="Lapidus A."/>
            <person name="Glavina del Rio T."/>
            <person name="Dalin E."/>
            <person name="Tice H."/>
            <person name="Bruce D."/>
            <person name="Goodwin L."/>
            <person name="Pitluck S."/>
            <person name="Kyrpides N."/>
            <person name="Mavromatis K."/>
            <person name="Ivanova N."/>
            <person name="Ovchinnikova G."/>
            <person name="Saunders E."/>
            <person name="Brettin T."/>
            <person name="Detter J.C."/>
            <person name="Han C."/>
            <person name="Larimer F."/>
            <person name="Land M."/>
            <person name="Hauser L."/>
            <person name="Markowitz V."/>
            <person name="Cheng J.-F."/>
            <person name="Hugenholtz P."/>
            <person name="Woyke T."/>
            <person name="Wu D."/>
            <person name="Jando M."/>
            <person name="Schneider S."/>
            <person name="Goeker M."/>
            <person name="Klenk H.-P."/>
            <person name="Eisen J.A."/>
        </authorList>
    </citation>
    <scope>NUCLEOTIDE SEQUENCE [LARGE SCALE GENOMIC DNA]</scope>
    <source>
        <strain evidence="3">ATCC 25592 / DSM 43247 / BCRC 13721 / JCM 3198 / KCTC 3076 / NBRC 16047 / NCTC 10667</strain>
    </source>
</reference>
<dbReference type="EMBL" id="CP001802">
    <property type="protein sequence ID" value="ACY23213.1"/>
    <property type="molecule type" value="Genomic_DNA"/>
</dbReference>
<dbReference type="HOGENOM" id="CLU_163943_0_0_11"/>
<dbReference type="STRING" id="526226.Gbro_4046"/>
<organism evidence="2 3">
    <name type="scientific">Gordonia bronchialis (strain ATCC 25592 / DSM 43247 / BCRC 13721 / JCM 3198 / KCTC 3076 / NBRC 16047 / NCTC 10667)</name>
    <name type="common">Rhodococcus bronchialis</name>
    <dbReference type="NCBI Taxonomy" id="526226"/>
    <lineage>
        <taxon>Bacteria</taxon>
        <taxon>Bacillati</taxon>
        <taxon>Actinomycetota</taxon>
        <taxon>Actinomycetes</taxon>
        <taxon>Mycobacteriales</taxon>
        <taxon>Gordoniaceae</taxon>
        <taxon>Gordonia</taxon>
    </lineage>
</organism>
<dbReference type="InterPro" id="IPR001607">
    <property type="entry name" value="Znf_UBP"/>
</dbReference>
<evidence type="ECO:0000259" key="1">
    <source>
        <dbReference type="PROSITE" id="PS50271"/>
    </source>
</evidence>
<dbReference type="AlphaFoldDB" id="D0L4I8"/>
<dbReference type="PROSITE" id="PS50271">
    <property type="entry name" value="ZF_UBP"/>
    <property type="match status" value="1"/>
</dbReference>
<gene>
    <name evidence="2" type="ordered locus">Gbro_4046</name>
</gene>